<evidence type="ECO:0000313" key="1">
    <source>
        <dbReference type="Proteomes" id="UP001165740"/>
    </source>
</evidence>
<gene>
    <name evidence="2" type="primary">LOC129928425</name>
</gene>
<dbReference type="InterPro" id="IPR009003">
    <property type="entry name" value="Peptidase_S1_PA"/>
</dbReference>
<organism evidence="1 2">
    <name type="scientific">Biomphalaria glabrata</name>
    <name type="common">Bloodfluke planorb</name>
    <name type="synonym">Freshwater snail</name>
    <dbReference type="NCBI Taxonomy" id="6526"/>
    <lineage>
        <taxon>Eukaryota</taxon>
        <taxon>Metazoa</taxon>
        <taxon>Spiralia</taxon>
        <taxon>Lophotrochozoa</taxon>
        <taxon>Mollusca</taxon>
        <taxon>Gastropoda</taxon>
        <taxon>Heterobranchia</taxon>
        <taxon>Euthyneura</taxon>
        <taxon>Panpulmonata</taxon>
        <taxon>Hygrophila</taxon>
        <taxon>Lymnaeoidea</taxon>
        <taxon>Planorbidae</taxon>
        <taxon>Biomphalaria</taxon>
    </lineage>
</organism>
<protein>
    <submittedName>
        <fullName evidence="2">Uncharacterized protein LOC129928425 isoform X2</fullName>
    </submittedName>
</protein>
<name>A0A9W3BH11_BIOGL</name>
<dbReference type="GeneID" id="129928425"/>
<proteinExistence type="predicted"/>
<dbReference type="SUPFAM" id="SSF50494">
    <property type="entry name" value="Trypsin-like serine proteases"/>
    <property type="match status" value="1"/>
</dbReference>
<dbReference type="RefSeq" id="XP_055898734.1">
    <property type="nucleotide sequence ID" value="XM_056042759.1"/>
</dbReference>
<dbReference type="Proteomes" id="UP001165740">
    <property type="component" value="Chromosome 9"/>
</dbReference>
<reference evidence="2" key="1">
    <citation type="submission" date="2025-08" db="UniProtKB">
        <authorList>
            <consortium name="RefSeq"/>
        </authorList>
    </citation>
    <scope>IDENTIFICATION</scope>
</reference>
<keyword evidence="1" id="KW-1185">Reference proteome</keyword>
<dbReference type="AlphaFoldDB" id="A0A9W3BH11"/>
<accession>A0A9W3BH11</accession>
<evidence type="ECO:0000313" key="2">
    <source>
        <dbReference type="RefSeq" id="XP_055898734.1"/>
    </source>
</evidence>
<sequence length="288" mass="32780">MQHLPQDQQDPDVYNLVQSVADLTVRIDVKMISQNRPQYWPGTTVPYPFYNMSNCQIMRTGTGSVRAIKYIEGQGLDALNRSKNLCLQDYRTLYKTCPCLKCKPSGEKNNTWWEIEVTTATHVVFDENEASHTICRLFFDEQNSPSVILANLRILTNNISNIERDSCSLIYNTCDATMGDKLFRMSENYYRLLKKIEDKNEEKSHFTFIVSHPHGCPKQVSLGDWTDHYKGEECGDYVKSKLTYTTCTCPGSSGAKVYSARFYCLVHSGTLSTGLNYSSTGLYPKADK</sequence>